<comment type="caution">
    <text evidence="1">The sequence shown here is derived from an EMBL/GenBank/DDBJ whole genome shotgun (WGS) entry which is preliminary data.</text>
</comment>
<dbReference type="AlphaFoldDB" id="A0A258D462"/>
<evidence type="ECO:0000313" key="2">
    <source>
        <dbReference type="Proteomes" id="UP000215616"/>
    </source>
</evidence>
<evidence type="ECO:0000313" key="1">
    <source>
        <dbReference type="EMBL" id="OYX02591.1"/>
    </source>
</evidence>
<dbReference type="Proteomes" id="UP000215616">
    <property type="component" value="Unassembled WGS sequence"/>
</dbReference>
<organism evidence="1 2">
    <name type="scientific">Caulobacter vibrioides</name>
    <name type="common">Caulobacter crescentus</name>
    <dbReference type="NCBI Taxonomy" id="155892"/>
    <lineage>
        <taxon>Bacteria</taxon>
        <taxon>Pseudomonadati</taxon>
        <taxon>Pseudomonadota</taxon>
        <taxon>Alphaproteobacteria</taxon>
        <taxon>Caulobacterales</taxon>
        <taxon>Caulobacteraceae</taxon>
        <taxon>Caulobacter</taxon>
    </lineage>
</organism>
<dbReference type="InterPro" id="IPR042230">
    <property type="entry name" value="CusF_sf"/>
</dbReference>
<evidence type="ECO:0008006" key="3">
    <source>
        <dbReference type="Google" id="ProtNLM"/>
    </source>
</evidence>
<dbReference type="Gene3D" id="2.40.50.320">
    <property type="entry name" value="Copper binding periplasmic protein CusF"/>
    <property type="match status" value="1"/>
</dbReference>
<protein>
    <recommendedName>
        <fullName evidence="3">Copper-binding protein</fullName>
    </recommendedName>
</protein>
<dbReference type="EMBL" id="NCDQ01000181">
    <property type="protein sequence ID" value="OYX02591.1"/>
    <property type="molecule type" value="Genomic_DNA"/>
</dbReference>
<reference evidence="1 2" key="1">
    <citation type="submission" date="2017-03" db="EMBL/GenBank/DDBJ databases">
        <title>Lifting the veil on microbial sulfur biogeochemistry in mining wastewaters.</title>
        <authorList>
            <person name="Kantor R.S."/>
            <person name="Colenbrander Nelson T."/>
            <person name="Marshall S."/>
            <person name="Bennett D."/>
            <person name="Apte S."/>
            <person name="Camacho D."/>
            <person name="Thomas B.C."/>
            <person name="Warren L.A."/>
            <person name="Banfield J.F."/>
        </authorList>
    </citation>
    <scope>NUCLEOTIDE SEQUENCE [LARGE SCALE GENOMIC DNA]</scope>
    <source>
        <strain evidence="1">32-67-7</strain>
    </source>
</reference>
<dbReference type="InterPro" id="IPR021647">
    <property type="entry name" value="CusF_Ec"/>
</dbReference>
<name>A0A258D462_CAUVI</name>
<dbReference type="Pfam" id="PF11604">
    <property type="entry name" value="CusF_Ec"/>
    <property type="match status" value="1"/>
</dbReference>
<dbReference type="PROSITE" id="PS51257">
    <property type="entry name" value="PROKAR_LIPOPROTEIN"/>
    <property type="match status" value="1"/>
</dbReference>
<gene>
    <name evidence="1" type="ORF">B7Z12_11800</name>
</gene>
<sequence length="115" mass="11965">MTFRDIVFAFALLGLAACGKDSPQESPKDSPVDAVASTEGLPSYGSQGVIASLDGQILTLDHEGASAAGLKPGRDGFKVYADVVADAPITPGSRVSFSFKKTPQGLELAELRDRP</sequence>
<proteinExistence type="predicted"/>
<accession>A0A258D462</accession>